<dbReference type="InterPro" id="IPR014721">
    <property type="entry name" value="Ribsml_uS5_D2-typ_fold_subgr"/>
</dbReference>
<evidence type="ECO:0000313" key="14">
    <source>
        <dbReference type="EMBL" id="OGZ24742.1"/>
    </source>
</evidence>
<dbReference type="PANTHER" id="PTHR45866:SF1">
    <property type="entry name" value="DNA GYRASE SUBUNIT B, MITOCHONDRIAL"/>
    <property type="match status" value="1"/>
</dbReference>
<dbReference type="PROSITE" id="PS50880">
    <property type="entry name" value="TOPRIM"/>
    <property type="match status" value="1"/>
</dbReference>
<dbReference type="CDD" id="cd00822">
    <property type="entry name" value="TopoII_Trans_DNA_gyrase"/>
    <property type="match status" value="1"/>
</dbReference>
<evidence type="ECO:0000256" key="6">
    <source>
        <dbReference type="ARBA" id="ARBA00022813"/>
    </source>
</evidence>
<dbReference type="InterPro" id="IPR036844">
    <property type="entry name" value="Hint_dom_sf"/>
</dbReference>
<dbReference type="PROSITE" id="PS50818">
    <property type="entry name" value="INTEIN_C_TER"/>
    <property type="match status" value="2"/>
</dbReference>
<dbReference type="GO" id="GO:0003677">
    <property type="term" value="F:DNA binding"/>
    <property type="evidence" value="ECO:0007669"/>
    <property type="project" value="UniProtKB-KW"/>
</dbReference>
<dbReference type="EMBL" id="MHMH01000006">
    <property type="protein sequence ID" value="OGZ24742.1"/>
    <property type="molecule type" value="Genomic_DNA"/>
</dbReference>
<proteinExistence type="inferred from homology"/>
<dbReference type="InterPro" id="IPR006171">
    <property type="entry name" value="TOPRIM_dom"/>
</dbReference>
<dbReference type="Pfam" id="PF01751">
    <property type="entry name" value="Toprim"/>
    <property type="match status" value="1"/>
</dbReference>
<dbReference type="SMART" id="SM00305">
    <property type="entry name" value="HintC"/>
    <property type="match status" value="2"/>
</dbReference>
<keyword evidence="6" id="KW-0068">Autocatalytic cleavage</keyword>
<keyword evidence="11" id="KW-0413">Isomerase</keyword>
<dbReference type="InterPro" id="IPR030934">
    <property type="entry name" value="Intein_C"/>
</dbReference>
<dbReference type="InterPro" id="IPR027434">
    <property type="entry name" value="Homing_endonucl"/>
</dbReference>
<dbReference type="InterPro" id="IPR013760">
    <property type="entry name" value="Topo_IIA-like_dom_sf"/>
</dbReference>
<protein>
    <recommendedName>
        <fullName evidence="4">DNA topoisomerase (ATP-hydrolyzing)</fullName>
        <ecNumber evidence="4">5.6.2.2</ecNumber>
    </recommendedName>
</protein>
<evidence type="ECO:0000256" key="7">
    <source>
        <dbReference type="ARBA" id="ARBA00022840"/>
    </source>
</evidence>
<dbReference type="GO" id="GO:0005524">
    <property type="term" value="F:ATP binding"/>
    <property type="evidence" value="ECO:0007669"/>
    <property type="project" value="UniProtKB-KW"/>
</dbReference>
<feature type="domain" description="Toprim" evidence="13">
    <location>
        <begin position="1205"/>
        <end position="1319"/>
    </location>
</feature>
<dbReference type="InterPro" id="IPR006141">
    <property type="entry name" value="Intein_N"/>
</dbReference>
<evidence type="ECO:0000256" key="3">
    <source>
        <dbReference type="ARBA" id="ARBA00010708"/>
    </source>
</evidence>
<dbReference type="PROSITE" id="PS50817">
    <property type="entry name" value="INTEIN_N_TER"/>
    <property type="match status" value="2"/>
</dbReference>
<accession>A0A1G2EGJ3</accession>
<keyword evidence="10" id="KW-0238">DNA-binding</keyword>
<dbReference type="SMART" id="SM00306">
    <property type="entry name" value="HintN"/>
    <property type="match status" value="2"/>
</dbReference>
<evidence type="ECO:0000256" key="2">
    <source>
        <dbReference type="ARBA" id="ARBA00001946"/>
    </source>
</evidence>
<evidence type="ECO:0000313" key="15">
    <source>
        <dbReference type="Proteomes" id="UP000178647"/>
    </source>
</evidence>
<dbReference type="SMART" id="SM00433">
    <property type="entry name" value="TOP2c"/>
    <property type="match status" value="1"/>
</dbReference>
<dbReference type="SUPFAM" id="SSF55874">
    <property type="entry name" value="ATPase domain of HSP90 chaperone/DNA topoisomerase II/histidine kinase"/>
    <property type="match status" value="2"/>
</dbReference>
<dbReference type="Pfam" id="PF00204">
    <property type="entry name" value="DNA_gyraseB"/>
    <property type="match status" value="1"/>
</dbReference>
<evidence type="ECO:0000256" key="4">
    <source>
        <dbReference type="ARBA" id="ARBA00012895"/>
    </source>
</evidence>
<reference evidence="14 15" key="1">
    <citation type="journal article" date="2016" name="Nat. Commun.">
        <title>Thousands of microbial genomes shed light on interconnected biogeochemical processes in an aquifer system.</title>
        <authorList>
            <person name="Anantharaman K."/>
            <person name="Brown C.T."/>
            <person name="Hug L.A."/>
            <person name="Sharon I."/>
            <person name="Castelle C.J."/>
            <person name="Probst A.J."/>
            <person name="Thomas B.C."/>
            <person name="Singh A."/>
            <person name="Wilkins M.J."/>
            <person name="Karaoz U."/>
            <person name="Brodie E.L."/>
            <person name="Williams K.H."/>
            <person name="Hubbard S.S."/>
            <person name="Banfield J.F."/>
        </authorList>
    </citation>
    <scope>NUCLEOTIDE SEQUENCE [LARGE SCALE GENOMIC DNA]</scope>
</reference>
<dbReference type="Gene3D" id="3.30.230.10">
    <property type="match status" value="1"/>
</dbReference>
<evidence type="ECO:0000259" key="13">
    <source>
        <dbReference type="PROSITE" id="PS50880"/>
    </source>
</evidence>
<dbReference type="InterPro" id="IPR003587">
    <property type="entry name" value="Hint_dom_N"/>
</dbReference>
<dbReference type="Gene3D" id="3.10.28.10">
    <property type="entry name" value="Homing endonucleases"/>
    <property type="match status" value="1"/>
</dbReference>
<dbReference type="PROSITE" id="PS00177">
    <property type="entry name" value="TOPOISOMERASE_II"/>
    <property type="match status" value="1"/>
</dbReference>
<keyword evidence="7" id="KW-0067">ATP-binding</keyword>
<dbReference type="Proteomes" id="UP000178647">
    <property type="component" value="Unassembled WGS sequence"/>
</dbReference>
<dbReference type="InterPro" id="IPR013759">
    <property type="entry name" value="Topo_IIA_B_C"/>
</dbReference>
<feature type="domain" description="DOD-type homing endonuclease" evidence="12">
    <location>
        <begin position="302"/>
        <end position="457"/>
    </location>
</feature>
<evidence type="ECO:0000256" key="1">
    <source>
        <dbReference type="ARBA" id="ARBA00000185"/>
    </source>
</evidence>
<comment type="caution">
    <text evidence="14">The sequence shown here is derived from an EMBL/GenBank/DDBJ whole genome shotgun (WGS) entry which is preliminary data.</text>
</comment>
<evidence type="ECO:0000256" key="11">
    <source>
        <dbReference type="ARBA" id="ARBA00023235"/>
    </source>
</evidence>
<comment type="similarity">
    <text evidence="3">Belongs to the type II topoisomerase GyrB family.</text>
</comment>
<dbReference type="InterPro" id="IPR036890">
    <property type="entry name" value="HATPase_C_sf"/>
</dbReference>
<evidence type="ECO:0000259" key="12">
    <source>
        <dbReference type="PROSITE" id="PS50819"/>
    </source>
</evidence>
<dbReference type="InterPro" id="IPR003586">
    <property type="entry name" value="Hint_dom_C"/>
</dbReference>
<organism evidence="14 15">
    <name type="scientific">Candidatus Nealsonbacteria bacterium RIFCSPLOWO2_01_FULL_43_32</name>
    <dbReference type="NCBI Taxonomy" id="1801672"/>
    <lineage>
        <taxon>Bacteria</taxon>
        <taxon>Candidatus Nealsoniibacteriota</taxon>
    </lineage>
</organism>
<comment type="cofactor">
    <cofactor evidence="2">
        <name>Mg(2+)</name>
        <dbReference type="ChEBI" id="CHEBI:18420"/>
    </cofactor>
</comment>
<dbReference type="Gene3D" id="2.170.16.10">
    <property type="entry name" value="Hedgehog/Intein (Hint) domain"/>
    <property type="match status" value="3"/>
</dbReference>
<dbReference type="InterPro" id="IPR018522">
    <property type="entry name" value="TopoIIA_CS"/>
</dbReference>
<dbReference type="STRING" id="1801672.A2896_02585"/>
<evidence type="ECO:0000256" key="5">
    <source>
        <dbReference type="ARBA" id="ARBA00022741"/>
    </source>
</evidence>
<dbReference type="NCBIfam" id="TIGR01445">
    <property type="entry name" value="intein_Nterm"/>
    <property type="match status" value="2"/>
</dbReference>
<gene>
    <name evidence="14" type="ORF">A2896_02585</name>
</gene>
<dbReference type="InterPro" id="IPR002288">
    <property type="entry name" value="DNA_gyrase_B_C"/>
</dbReference>
<dbReference type="PANTHER" id="PTHR45866">
    <property type="entry name" value="DNA GYRASE/TOPOISOMERASE SUBUNIT B"/>
    <property type="match status" value="1"/>
</dbReference>
<dbReference type="InterPro" id="IPR006142">
    <property type="entry name" value="INTEIN"/>
</dbReference>
<dbReference type="GO" id="GO:0006265">
    <property type="term" value="P:DNA topological change"/>
    <property type="evidence" value="ECO:0007669"/>
    <property type="project" value="InterPro"/>
</dbReference>
<comment type="catalytic activity">
    <reaction evidence="1">
        <text>ATP-dependent breakage, passage and rejoining of double-stranded DNA.</text>
        <dbReference type="EC" id="5.6.2.2"/>
    </reaction>
</comment>
<dbReference type="PROSITE" id="PS50819">
    <property type="entry name" value="INTEIN_ENDONUCLEASE"/>
    <property type="match status" value="1"/>
</dbReference>
<dbReference type="NCBIfam" id="TIGR01443">
    <property type="entry name" value="intein_Cterm"/>
    <property type="match status" value="2"/>
</dbReference>
<dbReference type="InterPro" id="IPR003594">
    <property type="entry name" value="HATPase_dom"/>
</dbReference>
<dbReference type="CDD" id="cd16928">
    <property type="entry name" value="HATPase_GyrB-like"/>
    <property type="match status" value="1"/>
</dbReference>
<dbReference type="SUPFAM" id="SSF54211">
    <property type="entry name" value="Ribosomal protein S5 domain 2-like"/>
    <property type="match status" value="1"/>
</dbReference>
<dbReference type="SUPFAM" id="SSF56719">
    <property type="entry name" value="Type II DNA topoisomerase"/>
    <property type="match status" value="2"/>
</dbReference>
<dbReference type="SUPFAM" id="SSF51294">
    <property type="entry name" value="Hedgehog/intein (Hint) domain"/>
    <property type="match status" value="2"/>
</dbReference>
<dbReference type="Gene3D" id="3.30.565.10">
    <property type="entry name" value="Histidine kinase-like ATPase, C-terminal domain"/>
    <property type="match status" value="2"/>
</dbReference>
<dbReference type="InterPro" id="IPR001241">
    <property type="entry name" value="Topo_IIA"/>
</dbReference>
<dbReference type="InterPro" id="IPR013506">
    <property type="entry name" value="Topo_IIA_bsu_dom2"/>
</dbReference>
<dbReference type="Pfam" id="PF00986">
    <property type="entry name" value="DNA_gyraseB_C"/>
    <property type="match status" value="1"/>
</dbReference>
<name>A0A1G2EGJ3_9BACT</name>
<keyword evidence="9" id="KW-0799">Topoisomerase</keyword>
<sequence length="1423" mass="160445">MSRKKIQEKLQSSSYEAKDIYVLEGLEPVRKRPGMYIGSTGPEGLHHLIWECVDNSVTYNTPIVIRGSGKIQIKRIGEMIDRLFENNPQHIKQSHRGEAEVLRQNLKLEALSFDPRDLKLKFQPISSLIRHKVNSEIYKITLQNGREVEITPYHSLFTLQQGQVLPIKGSDLKIGTPVIVPKIWPEVEKPIKEIDLIDEFLQLPAQKTENLSLYKVRSLLTNEIYRKLKPLLQKKAERTLTQHSSNLFYDYRRWDYLPFNFLRQLGPEDIKKIKNQVLIGTRGNERIRLNPKLEISRALVELLGIFAAEGTIIKNKGLLNRAVLSLGAHEKTLIQYTCSLVKKTFGLEVKPRYVHETARTIAIDSYLVALILRDILKAGENSASKEVPSLVFNLTREFRERYLIAYLAGDGYPTEVFTNHLVGNTVPGGTERRKFSSVAKNGGLIFSLTYLIASLGKSYSYGKRRRGQKKRFVGVNYKGEKKIREIKSQEFFHSIDFYWHDNASYINYLPTKEIVSNVSWQRPYSFGINLTGGVSRSKVSSLLEEKRIILYPLSQQFLDSDLGVLRVKKIQKIPYQHPWVYDLSVPGGENFVGGFSPIVIHNSLDEAMAGFAKNIEVVLLPGNKVKTMDDGRGIPVEKHPQTKKSALETVMTTLHAGGKFGGEAYKVSGGLHGVGVSVVCALSSYMRVEVCRAGAKYFQEYAKGKTKAKVKKIGPCKGTGTSVLFEPDQEIFSAKGGSAEGGKEIKFDLEKILTHLRQQAYLTRGVRITVTDNREKTPQTYTFYFEGGLQSYVKYLVQGVVVVQQNVFYTTGEKEGIMVEAAFQYTRDRECYEESFANNINTGEGGTHLTGFRSALTRSLNDYARKNGFLKEKDENLTGEDVRDGFTGVVSIKLREPQFEGQTKAKLGNPEAKTAVETVVADGLSDFLERNPQDARAIIEKCLLTAKARQAAKAARQTVLRKGILEGLALPGKLADCASRTPEESELFIVEGDSAGGCFSEDTKVALTDGRSLSFKQLVREHREGKKNYCYTTEKDGAIGIELIENPRRTKTNTEVIKVVLDNGEEIICTPNHNFMLRNGSYREAKDLKLGQSLMSMPEVLILINKKPAFEADSLETADSSNALELSSVSIITNQESLSSPQIRKPWTARELHPSASGRQLQSWDYPPPTADTLYHSSNGNHKVVKTKVLRKREDVYDLEVNGTHNFALASGVFVHNSAKQGRARQFQAILPLRGKILNIERARLDKILDSKEIKALIIALGTAIAEDFDIEKLRYQRIVIMTDADTDGSHIRTLLLTLFYRHFQPIIDKGYLYIAQPPLYRIQAGKRIEYAYNEADKTEILGSIKKEIKIPPSIQRYKGLGEMNPEQLWETTMNPENRVLLKVNIENAREADRIFDTLMGDEVLPRKKFIQTHAKKVKNLDI</sequence>
<evidence type="ECO:0000256" key="10">
    <source>
        <dbReference type="ARBA" id="ARBA00023125"/>
    </source>
</evidence>
<dbReference type="Pfam" id="PF14890">
    <property type="entry name" value="Intein_splicing"/>
    <property type="match status" value="2"/>
</dbReference>
<dbReference type="EC" id="5.6.2.2" evidence="4"/>
<dbReference type="SMART" id="SM00387">
    <property type="entry name" value="HATPase_c"/>
    <property type="match status" value="1"/>
</dbReference>
<keyword evidence="5" id="KW-0547">Nucleotide-binding</keyword>
<evidence type="ECO:0000256" key="9">
    <source>
        <dbReference type="ARBA" id="ARBA00023029"/>
    </source>
</evidence>
<dbReference type="FunFam" id="3.30.230.10:FF:000005">
    <property type="entry name" value="DNA gyrase subunit B"/>
    <property type="match status" value="1"/>
</dbReference>
<dbReference type="GO" id="GO:0016539">
    <property type="term" value="P:intein-mediated protein splicing"/>
    <property type="evidence" value="ECO:0007669"/>
    <property type="project" value="InterPro"/>
</dbReference>
<dbReference type="PRINTS" id="PR00379">
    <property type="entry name" value="INTEIN"/>
</dbReference>
<dbReference type="InterPro" id="IPR020568">
    <property type="entry name" value="Ribosomal_Su5_D2-typ_SF"/>
</dbReference>
<dbReference type="Gene3D" id="3.40.50.670">
    <property type="match status" value="1"/>
</dbReference>
<evidence type="ECO:0000256" key="8">
    <source>
        <dbReference type="ARBA" id="ARBA00023000"/>
    </source>
</evidence>
<dbReference type="GO" id="GO:0003918">
    <property type="term" value="F:DNA topoisomerase type II (double strand cut, ATP-hydrolyzing) activity"/>
    <property type="evidence" value="ECO:0007669"/>
    <property type="project" value="UniProtKB-EC"/>
</dbReference>
<keyword evidence="8" id="KW-0651">Protein splicing</keyword>
<dbReference type="InterPro" id="IPR004042">
    <property type="entry name" value="Intein_endonuc_central"/>
</dbReference>
<dbReference type="GO" id="GO:0004519">
    <property type="term" value="F:endonuclease activity"/>
    <property type="evidence" value="ECO:0007669"/>
    <property type="project" value="InterPro"/>
</dbReference>
<dbReference type="CDD" id="cd00081">
    <property type="entry name" value="Hint"/>
    <property type="match status" value="2"/>
</dbReference>